<keyword evidence="3" id="KW-0479">Metal-binding</keyword>
<dbReference type="Proteomes" id="UP000000305">
    <property type="component" value="Unassembled WGS sequence"/>
</dbReference>
<dbReference type="PANTHER" id="PTHR31576:SF2">
    <property type="entry name" value="TATA BOX-BINDING PROTEIN-ASSOCIATED FACTOR RNA POLYMERASE I SUBUNIT B"/>
    <property type="match status" value="1"/>
</dbReference>
<evidence type="ECO:0000313" key="12">
    <source>
        <dbReference type="EMBL" id="EFX86852.1"/>
    </source>
</evidence>
<dbReference type="EMBL" id="GL732528">
    <property type="protein sequence ID" value="EFX86852.1"/>
    <property type="molecule type" value="Genomic_DNA"/>
</dbReference>
<dbReference type="AlphaFoldDB" id="E9G074"/>
<feature type="region of interest" description="Disordered" evidence="10">
    <location>
        <begin position="244"/>
        <end position="263"/>
    </location>
</feature>
<feature type="domain" description="Rrn7/TAF1B C-terminal cyclin" evidence="11">
    <location>
        <begin position="393"/>
        <end position="535"/>
    </location>
</feature>
<proteinExistence type="inferred from homology"/>
<organism evidence="12 13">
    <name type="scientific">Daphnia pulex</name>
    <name type="common">Water flea</name>
    <dbReference type="NCBI Taxonomy" id="6669"/>
    <lineage>
        <taxon>Eukaryota</taxon>
        <taxon>Metazoa</taxon>
        <taxon>Ecdysozoa</taxon>
        <taxon>Arthropoda</taxon>
        <taxon>Crustacea</taxon>
        <taxon>Branchiopoda</taxon>
        <taxon>Diplostraca</taxon>
        <taxon>Cladocera</taxon>
        <taxon>Anomopoda</taxon>
        <taxon>Daphniidae</taxon>
        <taxon>Daphnia</taxon>
    </lineage>
</organism>
<feature type="compositionally biased region" description="Polar residues" evidence="10">
    <location>
        <begin position="246"/>
        <end position="256"/>
    </location>
</feature>
<reference evidence="12 13" key="1">
    <citation type="journal article" date="2011" name="Science">
        <title>The ecoresponsive genome of Daphnia pulex.</title>
        <authorList>
            <person name="Colbourne J.K."/>
            <person name="Pfrender M.E."/>
            <person name="Gilbert D."/>
            <person name="Thomas W.K."/>
            <person name="Tucker A."/>
            <person name="Oakley T.H."/>
            <person name="Tokishita S."/>
            <person name="Aerts A."/>
            <person name="Arnold G.J."/>
            <person name="Basu M.K."/>
            <person name="Bauer D.J."/>
            <person name="Caceres C.E."/>
            <person name="Carmel L."/>
            <person name="Casola C."/>
            <person name="Choi J.H."/>
            <person name="Detter J.C."/>
            <person name="Dong Q."/>
            <person name="Dusheyko S."/>
            <person name="Eads B.D."/>
            <person name="Frohlich T."/>
            <person name="Geiler-Samerotte K.A."/>
            <person name="Gerlach D."/>
            <person name="Hatcher P."/>
            <person name="Jogdeo S."/>
            <person name="Krijgsveld J."/>
            <person name="Kriventseva E.V."/>
            <person name="Kultz D."/>
            <person name="Laforsch C."/>
            <person name="Lindquist E."/>
            <person name="Lopez J."/>
            <person name="Manak J.R."/>
            <person name="Muller J."/>
            <person name="Pangilinan J."/>
            <person name="Patwardhan R.P."/>
            <person name="Pitluck S."/>
            <person name="Pritham E.J."/>
            <person name="Rechtsteiner A."/>
            <person name="Rho M."/>
            <person name="Rogozin I.B."/>
            <person name="Sakarya O."/>
            <person name="Salamov A."/>
            <person name="Schaack S."/>
            <person name="Shapiro H."/>
            <person name="Shiga Y."/>
            <person name="Skalitzky C."/>
            <person name="Smith Z."/>
            <person name="Souvorov A."/>
            <person name="Sung W."/>
            <person name="Tang Z."/>
            <person name="Tsuchiya D."/>
            <person name="Tu H."/>
            <person name="Vos H."/>
            <person name="Wang M."/>
            <person name="Wolf Y.I."/>
            <person name="Yamagata H."/>
            <person name="Yamada T."/>
            <person name="Ye Y."/>
            <person name="Shaw J.R."/>
            <person name="Andrews J."/>
            <person name="Crease T.J."/>
            <person name="Tang H."/>
            <person name="Lucas S.M."/>
            <person name="Robertson H.M."/>
            <person name="Bork P."/>
            <person name="Koonin E.V."/>
            <person name="Zdobnov E.M."/>
            <person name="Grigoriev I.V."/>
            <person name="Lynch M."/>
            <person name="Boore J.L."/>
        </authorList>
    </citation>
    <scope>NUCLEOTIDE SEQUENCE [LARGE SCALE GENOMIC DNA]</scope>
</reference>
<keyword evidence="9" id="KW-0539">Nucleus</keyword>
<evidence type="ECO:0000256" key="7">
    <source>
        <dbReference type="ARBA" id="ARBA00023125"/>
    </source>
</evidence>
<keyword evidence="5" id="KW-0862">Zinc</keyword>
<dbReference type="OMA" id="WWLECDE"/>
<gene>
    <name evidence="12" type="ORF">DAPPUDRAFT_96978</name>
</gene>
<sequence length="823" mass="93801">MDKPKRRCVECKKTNFYNVNGQYVCVECDTYATDQVEIVCDEFEGQTQGRKYKSLGEKKDRKNLEEEERNKRIQDWNIYDGFNFILVKMTDALIKCGADPNIKPCVHRLWASYLSKMEVAYREASPPTSPLPDEFRTRETEMEEVEEQPSIVPSWFSQNNELDSQAESDDQPLKIKPKRTTLFSAPKVAKRKYYKKGLGEMDILLETADAELSLAERRKKGRKLRSNYMKLALSGADTDVSMAESIGSSAETQSTAEDGRKRSRLSTMKYAVPECFPEGELVSILKRKNKTEDYTAPRSTCSDPEYMTVHKLLSFLHAALLLKGQLITYGDLTRWTREGFIPLYGAHLLLPKSMPISGSEAHTLGALRTNGAPCSRIFRQNTGRLLTMLNIGEIPKPPAFLLASKIICDLQLPNELEVYVRTLDRIINQDDNDAEWKTVLFGNRIPSDAAYAGSLILVAMKLVFGLDGMTEFQISDFATKVNNLLKLKPSSSFASKQQGVENENNQETSQGIKTLFVWKEWVRFIEYRRNVIDRTHVPTAIRKAIVKKMDPAYVYQFAQTEGFYHYNRPTTELSEIDRSILEVFEKAAKRFPSPLGPPKRIPRFRSSLFGLQGLADQLLEFDPSEYGQLKQEFSTSSLVFSRKPKLLAAALKKANPPHLLKIHKGPALKDRKFVMPLITSRCGISKASSQMDRYAWKIVTVDSEVLPVSNSSDDDEELDEFYDSQSRPSLLLHDPSYGYWISALRLKLVAFVDWNLFSASLPSSFLWLLQLICESIEESPRDFYPTFNAVEAIVFLGHTDVKRNITGKKELKQRLYNALRAEF</sequence>
<dbReference type="InParanoid" id="E9G074"/>
<dbReference type="KEGG" id="dpx:DAPPUDRAFT_96978"/>
<dbReference type="GO" id="GO:0001164">
    <property type="term" value="F:RNA polymerase I core promoter sequence-specific DNA binding"/>
    <property type="evidence" value="ECO:0000318"/>
    <property type="project" value="GO_Central"/>
</dbReference>
<evidence type="ECO:0000256" key="6">
    <source>
        <dbReference type="ARBA" id="ARBA00023015"/>
    </source>
</evidence>
<keyword evidence="7" id="KW-0238">DNA-binding</keyword>
<dbReference type="PhylomeDB" id="E9G074"/>
<keyword evidence="8" id="KW-0804">Transcription</keyword>
<evidence type="ECO:0000313" key="13">
    <source>
        <dbReference type="Proteomes" id="UP000000305"/>
    </source>
</evidence>
<dbReference type="OrthoDB" id="10069252at2759"/>
<evidence type="ECO:0000256" key="9">
    <source>
        <dbReference type="ARBA" id="ARBA00023242"/>
    </source>
</evidence>
<evidence type="ECO:0000256" key="4">
    <source>
        <dbReference type="ARBA" id="ARBA00022771"/>
    </source>
</evidence>
<dbReference type="GO" id="GO:0005668">
    <property type="term" value="C:RNA polymerase transcription factor SL1 complex"/>
    <property type="evidence" value="ECO:0000318"/>
    <property type="project" value="GO_Central"/>
</dbReference>
<protein>
    <recommendedName>
        <fullName evidence="11">Rrn7/TAF1B C-terminal cyclin domain-containing protein</fullName>
    </recommendedName>
</protein>
<evidence type="ECO:0000256" key="10">
    <source>
        <dbReference type="SAM" id="MobiDB-lite"/>
    </source>
</evidence>
<dbReference type="GO" id="GO:0070860">
    <property type="term" value="C:RNA polymerase I core factor complex"/>
    <property type="evidence" value="ECO:0000318"/>
    <property type="project" value="GO_Central"/>
</dbReference>
<keyword evidence="13" id="KW-1185">Reference proteome</keyword>
<keyword evidence="4" id="KW-0863">Zinc-finger</keyword>
<dbReference type="GO" id="GO:0042790">
    <property type="term" value="P:nucleolar large rRNA transcription by RNA polymerase I"/>
    <property type="evidence" value="ECO:0000318"/>
    <property type="project" value="GO_Central"/>
</dbReference>
<evidence type="ECO:0000256" key="2">
    <source>
        <dbReference type="ARBA" id="ARBA00006899"/>
    </source>
</evidence>
<evidence type="ECO:0000256" key="3">
    <source>
        <dbReference type="ARBA" id="ARBA00022723"/>
    </source>
</evidence>
<dbReference type="STRING" id="6669.E9G074"/>
<comment type="similarity">
    <text evidence="2">Belongs to the RRN7/TAF1B family.</text>
</comment>
<dbReference type="GO" id="GO:0008270">
    <property type="term" value="F:zinc ion binding"/>
    <property type="evidence" value="ECO:0007669"/>
    <property type="project" value="UniProtKB-KW"/>
</dbReference>
<dbReference type="eggNOG" id="ENOG502QVGU">
    <property type="taxonomic scope" value="Eukaryota"/>
</dbReference>
<dbReference type="FunCoup" id="E9G074">
    <property type="interactions" value="395"/>
</dbReference>
<keyword evidence="6" id="KW-0805">Transcription regulation</keyword>
<dbReference type="HOGENOM" id="CLU_343969_0_0_1"/>
<evidence type="ECO:0000256" key="5">
    <source>
        <dbReference type="ARBA" id="ARBA00022833"/>
    </source>
</evidence>
<dbReference type="PANTHER" id="PTHR31576">
    <property type="entry name" value="TATA BOX-BINDING PROTEIN-ASSOCIATED FACTOR RNA POLYMERASE I SUBUNIT B"/>
    <property type="match status" value="1"/>
</dbReference>
<dbReference type="Pfam" id="PF20645">
    <property type="entry name" value="Rrn7_cyclin_C"/>
    <property type="match status" value="1"/>
</dbReference>
<comment type="subcellular location">
    <subcellularLocation>
        <location evidence="1">Nucleus</location>
        <location evidence="1">Nucleolus</location>
    </subcellularLocation>
</comment>
<dbReference type="InterPro" id="IPR048538">
    <property type="entry name" value="Rrn7_cyclin_C"/>
</dbReference>
<evidence type="ECO:0000259" key="11">
    <source>
        <dbReference type="Pfam" id="PF20645"/>
    </source>
</evidence>
<name>E9G074_DAPPU</name>
<evidence type="ECO:0000256" key="1">
    <source>
        <dbReference type="ARBA" id="ARBA00004604"/>
    </source>
</evidence>
<evidence type="ECO:0000256" key="8">
    <source>
        <dbReference type="ARBA" id="ARBA00023163"/>
    </source>
</evidence>
<dbReference type="InterPro" id="IPR033599">
    <property type="entry name" value="TAF1B/Rrn7"/>
</dbReference>
<accession>E9G074</accession>